<accession>A0A419I292</accession>
<dbReference type="Gene3D" id="3.40.640.10">
    <property type="entry name" value="Type I PLP-dependent aspartate aminotransferase-like (Major domain)"/>
    <property type="match status" value="1"/>
</dbReference>
<protein>
    <submittedName>
        <fullName evidence="4">Aminotransferase class V-fold PLP-dependent enzyme</fullName>
    </submittedName>
</protein>
<dbReference type="Proteomes" id="UP000285112">
    <property type="component" value="Unassembled WGS sequence"/>
</dbReference>
<keyword evidence="4" id="KW-0032">Aminotransferase</keyword>
<dbReference type="AlphaFoldDB" id="A0A419I292"/>
<comment type="caution">
    <text evidence="4">The sequence shown here is derived from an EMBL/GenBank/DDBJ whole genome shotgun (WGS) entry which is preliminary data.</text>
</comment>
<dbReference type="RefSeq" id="WP_120024596.1">
    <property type="nucleotide sequence ID" value="NZ_QZFV01000090.1"/>
</dbReference>
<dbReference type="InterPro" id="IPR015421">
    <property type="entry name" value="PyrdxlP-dep_Trfase_major"/>
</dbReference>
<evidence type="ECO:0000256" key="2">
    <source>
        <dbReference type="ARBA" id="ARBA00023194"/>
    </source>
</evidence>
<dbReference type="SUPFAM" id="SSF53383">
    <property type="entry name" value="PLP-dependent transferases"/>
    <property type="match status" value="1"/>
</dbReference>
<dbReference type="GO" id="GO:0008483">
    <property type="term" value="F:transaminase activity"/>
    <property type="evidence" value="ECO:0007669"/>
    <property type="project" value="UniProtKB-KW"/>
</dbReference>
<dbReference type="PANTHER" id="PTHR43092">
    <property type="entry name" value="L-CYSTEINE DESULFHYDRASE"/>
    <property type="match status" value="1"/>
</dbReference>
<dbReference type="InterPro" id="IPR015424">
    <property type="entry name" value="PyrdxlP-dep_Trfase"/>
</dbReference>
<gene>
    <name evidence="4" type="ORF">D5S19_18495</name>
</gene>
<keyword evidence="1" id="KW-0663">Pyridoxal phosphate</keyword>
<keyword evidence="4" id="KW-0808">Transferase</keyword>
<dbReference type="Pfam" id="PF00266">
    <property type="entry name" value="Aminotran_5"/>
    <property type="match status" value="1"/>
</dbReference>
<dbReference type="Gene3D" id="3.90.1150.10">
    <property type="entry name" value="Aspartate Aminotransferase, domain 1"/>
    <property type="match status" value="2"/>
</dbReference>
<name>A0A419I292_9PSEU</name>
<dbReference type="EMBL" id="QZFV01000090">
    <property type="protein sequence ID" value="RJQ83983.1"/>
    <property type="molecule type" value="Genomic_DNA"/>
</dbReference>
<proteinExistence type="predicted"/>
<keyword evidence="2" id="KW-0045">Antibiotic biosynthesis</keyword>
<evidence type="ECO:0000256" key="1">
    <source>
        <dbReference type="ARBA" id="ARBA00022898"/>
    </source>
</evidence>
<organism evidence="4 5">
    <name type="scientific">Amycolatopsis panacis</name>
    <dbReference type="NCBI Taxonomy" id="2340917"/>
    <lineage>
        <taxon>Bacteria</taxon>
        <taxon>Bacillati</taxon>
        <taxon>Actinomycetota</taxon>
        <taxon>Actinomycetes</taxon>
        <taxon>Pseudonocardiales</taxon>
        <taxon>Pseudonocardiaceae</taxon>
        <taxon>Amycolatopsis</taxon>
    </lineage>
</organism>
<dbReference type="OrthoDB" id="250246at2"/>
<dbReference type="InterPro" id="IPR015422">
    <property type="entry name" value="PyrdxlP-dep_Trfase_small"/>
</dbReference>
<reference evidence="4 5" key="1">
    <citation type="submission" date="2018-09" db="EMBL/GenBank/DDBJ databases">
        <title>YIM PH 21725 draft genome.</title>
        <authorList>
            <person name="Miao C."/>
        </authorList>
    </citation>
    <scope>NUCLEOTIDE SEQUENCE [LARGE SCALE GENOMIC DNA]</scope>
    <source>
        <strain evidence="5">YIM PH21725</strain>
    </source>
</reference>
<dbReference type="InterPro" id="IPR000192">
    <property type="entry name" value="Aminotrans_V_dom"/>
</dbReference>
<feature type="domain" description="Aminotransferase class V" evidence="3">
    <location>
        <begin position="29"/>
        <end position="233"/>
    </location>
</feature>
<sequence length="359" mass="37458">MSGLDVTAVRADIPALNRLLYLNTGTVGPLPAPVRDAMVGALDLDVAKGRASGRRFARAAERLDETRHLLAGLVGAQPEQLALTSGTTDGIERVLSTQPWQPGDRVLTTALEHPDVLTTIRHTADRHALTAVVVNADTAEDLTANLARELAAGARLVVVSHVTFGAGLVLPLSKVIAAAHAQGARVLVDGAQAVGAIEIDTLALGADFYAFPLQKWLLGPEGAGGLVVRDGAREIHSATPPAIWEGVRAALLWRKGHGHQRFSEAVRENAARLRELLVGLPGVEVVTPGDQAGLVAVHVSGTDPLEVAKALGRQRIATRGITEIGAVRLSAGPFLTGGELEQVACAVGNLASEKGVLTW</sequence>
<dbReference type="GO" id="GO:0017000">
    <property type="term" value="P:antibiotic biosynthetic process"/>
    <property type="evidence" value="ECO:0007669"/>
    <property type="project" value="UniProtKB-KW"/>
</dbReference>
<evidence type="ECO:0000259" key="3">
    <source>
        <dbReference type="Pfam" id="PF00266"/>
    </source>
</evidence>
<keyword evidence="5" id="KW-1185">Reference proteome</keyword>
<dbReference type="PANTHER" id="PTHR43092:SF6">
    <property type="entry name" value="BLR1280 PROTEIN"/>
    <property type="match status" value="1"/>
</dbReference>
<evidence type="ECO:0000313" key="4">
    <source>
        <dbReference type="EMBL" id="RJQ83983.1"/>
    </source>
</evidence>
<evidence type="ECO:0000313" key="5">
    <source>
        <dbReference type="Proteomes" id="UP000285112"/>
    </source>
</evidence>